<dbReference type="Proteomes" id="UP000243002">
    <property type="component" value="Unassembled WGS sequence"/>
</dbReference>
<evidence type="ECO:0000313" key="1">
    <source>
        <dbReference type="EMBL" id="PSJ04786.1"/>
    </source>
</evidence>
<organism evidence="1 2">
    <name type="scientific">Cyanobium usitatum str. Tous</name>
    <dbReference type="NCBI Taxonomy" id="2116684"/>
    <lineage>
        <taxon>Bacteria</taxon>
        <taxon>Bacillati</taxon>
        <taxon>Cyanobacteriota</taxon>
        <taxon>Cyanophyceae</taxon>
        <taxon>Synechococcales</taxon>
        <taxon>Prochlorococcaceae</taxon>
        <taxon>Cyanobium</taxon>
    </lineage>
</organism>
<dbReference type="PANTHER" id="PTHR39517">
    <property type="entry name" value="SLL0192 PROTEIN"/>
    <property type="match status" value="1"/>
</dbReference>
<dbReference type="AlphaFoldDB" id="A0A2P7MUB5"/>
<dbReference type="PANTHER" id="PTHR39517:SF1">
    <property type="entry name" value="LIPID-A-DISACCHARIDE SYNTHASE"/>
    <property type="match status" value="1"/>
</dbReference>
<proteinExistence type="predicted"/>
<accession>A0A2P7MUB5</accession>
<reference evidence="1 2" key="1">
    <citation type="journal article" date="2018" name="Environ. Microbiol.">
        <title>Ecological and genomic features of two widespread freshwater picocyanobacteria.</title>
        <authorList>
            <person name="Cabello-Yeves P.J."/>
            <person name="Picazo A."/>
            <person name="Camacho A."/>
            <person name="Callieri C."/>
            <person name="Rosselli R."/>
            <person name="Roda-Garcia J.J."/>
            <person name="Coutinho F.H."/>
            <person name="Rodriguez-Valera F."/>
        </authorList>
    </citation>
    <scope>NUCLEOTIDE SEQUENCE [LARGE SCALE GENOMIC DNA]</scope>
    <source>
        <strain evidence="1 2">Tous</strain>
    </source>
</reference>
<protein>
    <submittedName>
        <fullName evidence="1">Sugar synthetase</fullName>
    </submittedName>
</protein>
<dbReference type="EMBL" id="PXXO01000009">
    <property type="protein sequence ID" value="PSJ04786.1"/>
    <property type="molecule type" value="Genomic_DNA"/>
</dbReference>
<gene>
    <name evidence="1" type="ORF">C7K55_08710</name>
</gene>
<dbReference type="SUPFAM" id="SSF53756">
    <property type="entry name" value="UDP-Glycosyltransferase/glycogen phosphorylase"/>
    <property type="match status" value="1"/>
</dbReference>
<keyword evidence="2" id="KW-1185">Reference proteome</keyword>
<sequence>MSSRLLVLSNGHGEDLIAQRVLQALRARRPNLEIQVLPLVGLGEAFSADAAAGHLQRIGPQLQLPSGGFSNQSLRGLARDLGAGLPLLSWRQLQLVRHSARQGCPVLAIGDLLPLLLAWSGGGSFGFIGTPKSDHTWATPAPPDWAATPLADAYHRCKGSEWDPWEWALMGSRRCRLVAVRDQLTSQGLRRHKVAALAPGNPMMDGFRHNPLPAGLASQRRLILLAGSRLPEALGNARRLLGCLNLQQPRQPASVLVASGSAPTVAAWAELLGQAGFTPLPPAAASAASGAISSWQRGRWTLLLSQNRFATWAGWAELGLATAGTATEQLAGLGVPCLSLPGPGPQFKPGFARRQSRLLGGAVVPCHSQQELALKLHQLLDDPAECAQRGAMGRERMGPAGGSAQLAELVEQQLLG</sequence>
<name>A0A2P7MUB5_9CYAN</name>
<comment type="caution">
    <text evidence="1">The sequence shown here is derived from an EMBL/GenBank/DDBJ whole genome shotgun (WGS) entry which is preliminary data.</text>
</comment>
<dbReference type="InterPro" id="IPR019994">
    <property type="entry name" value="Lipid-A-disac_synthase-rel_put"/>
</dbReference>
<dbReference type="NCBIfam" id="TIGR03492">
    <property type="entry name" value="lipid-A-disaccharide synthase-related protein"/>
    <property type="match status" value="1"/>
</dbReference>
<dbReference type="RefSeq" id="WP_106632350.1">
    <property type="nucleotide sequence ID" value="NZ_PXXO01000009.1"/>
</dbReference>
<evidence type="ECO:0000313" key="2">
    <source>
        <dbReference type="Proteomes" id="UP000243002"/>
    </source>
</evidence>
<dbReference type="OrthoDB" id="29253at2"/>